<evidence type="ECO:0000313" key="3">
    <source>
        <dbReference type="Proteomes" id="UP001381693"/>
    </source>
</evidence>
<feature type="region of interest" description="Disordered" evidence="1">
    <location>
        <begin position="32"/>
        <end position="56"/>
    </location>
</feature>
<keyword evidence="3" id="KW-1185">Reference proteome</keyword>
<organism evidence="2 3">
    <name type="scientific">Halocaridina rubra</name>
    <name type="common">Hawaiian red shrimp</name>
    <dbReference type="NCBI Taxonomy" id="373956"/>
    <lineage>
        <taxon>Eukaryota</taxon>
        <taxon>Metazoa</taxon>
        <taxon>Ecdysozoa</taxon>
        <taxon>Arthropoda</taxon>
        <taxon>Crustacea</taxon>
        <taxon>Multicrustacea</taxon>
        <taxon>Malacostraca</taxon>
        <taxon>Eumalacostraca</taxon>
        <taxon>Eucarida</taxon>
        <taxon>Decapoda</taxon>
        <taxon>Pleocyemata</taxon>
        <taxon>Caridea</taxon>
        <taxon>Atyoidea</taxon>
        <taxon>Atyidae</taxon>
        <taxon>Halocaridina</taxon>
    </lineage>
</organism>
<dbReference type="AlphaFoldDB" id="A0AAN9ACY8"/>
<gene>
    <name evidence="2" type="ORF">SK128_020037</name>
</gene>
<reference evidence="2 3" key="1">
    <citation type="submission" date="2023-11" db="EMBL/GenBank/DDBJ databases">
        <title>Halocaridina rubra genome assembly.</title>
        <authorList>
            <person name="Smith C."/>
        </authorList>
    </citation>
    <scope>NUCLEOTIDE SEQUENCE [LARGE SCALE GENOMIC DNA]</scope>
    <source>
        <strain evidence="2">EP-1</strain>
        <tissue evidence="2">Whole</tissue>
    </source>
</reference>
<dbReference type="EMBL" id="JAXCGZ010003178">
    <property type="protein sequence ID" value="KAK7083394.1"/>
    <property type="molecule type" value="Genomic_DNA"/>
</dbReference>
<protein>
    <submittedName>
        <fullName evidence="2">Uncharacterized protein</fullName>
    </submittedName>
</protein>
<accession>A0AAN9ACY8</accession>
<sequence length="56" mass="6077">MAVFVLSEITSLTYGPFLNKGPCQHKVGFNLKQQQQQQPAGARWSEASIGGTTLPD</sequence>
<name>A0AAN9ACY8_HALRR</name>
<feature type="non-terminal residue" evidence="2">
    <location>
        <position position="56"/>
    </location>
</feature>
<proteinExistence type="predicted"/>
<comment type="caution">
    <text evidence="2">The sequence shown here is derived from an EMBL/GenBank/DDBJ whole genome shotgun (WGS) entry which is preliminary data.</text>
</comment>
<evidence type="ECO:0000256" key="1">
    <source>
        <dbReference type="SAM" id="MobiDB-lite"/>
    </source>
</evidence>
<evidence type="ECO:0000313" key="2">
    <source>
        <dbReference type="EMBL" id="KAK7083394.1"/>
    </source>
</evidence>
<dbReference type="Proteomes" id="UP001381693">
    <property type="component" value="Unassembled WGS sequence"/>
</dbReference>